<reference evidence="1" key="1">
    <citation type="submission" date="2023-03" db="EMBL/GenBank/DDBJ databases">
        <title>Massive genome expansion in bonnet fungi (Mycena s.s.) driven by repeated elements and novel gene families across ecological guilds.</title>
        <authorList>
            <consortium name="Lawrence Berkeley National Laboratory"/>
            <person name="Harder C.B."/>
            <person name="Miyauchi S."/>
            <person name="Viragh M."/>
            <person name="Kuo A."/>
            <person name="Thoen E."/>
            <person name="Andreopoulos B."/>
            <person name="Lu D."/>
            <person name="Skrede I."/>
            <person name="Drula E."/>
            <person name="Henrissat B."/>
            <person name="Morin E."/>
            <person name="Kohler A."/>
            <person name="Barry K."/>
            <person name="LaButti K."/>
            <person name="Morin E."/>
            <person name="Salamov A."/>
            <person name="Lipzen A."/>
            <person name="Mereny Z."/>
            <person name="Hegedus B."/>
            <person name="Baldrian P."/>
            <person name="Stursova M."/>
            <person name="Weitz H."/>
            <person name="Taylor A."/>
            <person name="Grigoriev I.V."/>
            <person name="Nagy L.G."/>
            <person name="Martin F."/>
            <person name="Kauserud H."/>
        </authorList>
    </citation>
    <scope>NUCLEOTIDE SEQUENCE</scope>
    <source>
        <strain evidence="1">9284</strain>
    </source>
</reference>
<comment type="caution">
    <text evidence="1">The sequence shown here is derived from an EMBL/GenBank/DDBJ whole genome shotgun (WGS) entry which is preliminary data.</text>
</comment>
<evidence type="ECO:0000313" key="1">
    <source>
        <dbReference type="EMBL" id="KAJ7647290.1"/>
    </source>
</evidence>
<dbReference type="Proteomes" id="UP001221142">
    <property type="component" value="Unassembled WGS sequence"/>
</dbReference>
<keyword evidence="2" id="KW-1185">Reference proteome</keyword>
<gene>
    <name evidence="1" type="ORF">FB45DRAFT_194610</name>
</gene>
<organism evidence="1 2">
    <name type="scientific">Roridomyces roridus</name>
    <dbReference type="NCBI Taxonomy" id="1738132"/>
    <lineage>
        <taxon>Eukaryota</taxon>
        <taxon>Fungi</taxon>
        <taxon>Dikarya</taxon>
        <taxon>Basidiomycota</taxon>
        <taxon>Agaricomycotina</taxon>
        <taxon>Agaricomycetes</taxon>
        <taxon>Agaricomycetidae</taxon>
        <taxon>Agaricales</taxon>
        <taxon>Marasmiineae</taxon>
        <taxon>Mycenaceae</taxon>
        <taxon>Roridomyces</taxon>
    </lineage>
</organism>
<dbReference type="AlphaFoldDB" id="A0AAD7CF61"/>
<dbReference type="EMBL" id="JARKIF010000002">
    <property type="protein sequence ID" value="KAJ7647290.1"/>
    <property type="molecule type" value="Genomic_DNA"/>
</dbReference>
<evidence type="ECO:0000313" key="2">
    <source>
        <dbReference type="Proteomes" id="UP001221142"/>
    </source>
</evidence>
<accession>A0AAD7CF61</accession>
<proteinExistence type="predicted"/>
<protein>
    <submittedName>
        <fullName evidence="1">Uncharacterized protein</fullName>
    </submittedName>
</protein>
<sequence length="80" mass="8675">MRIAACAAMGIEDTVDLSTLLTLQSEDGGFQIGWIYKYGNSGIKIGNRGLTTAFAIHAIECMRHFQGHPPSEPIQRPGLT</sequence>
<name>A0AAD7CF61_9AGAR</name>